<name>A0A6J6F9P5_9ZZZZ</name>
<evidence type="ECO:0000259" key="1">
    <source>
        <dbReference type="PROSITE" id="PS50851"/>
    </source>
</evidence>
<dbReference type="PANTHER" id="PTHR22617">
    <property type="entry name" value="CHEMOTAXIS SENSOR HISTIDINE KINASE-RELATED"/>
    <property type="match status" value="1"/>
</dbReference>
<dbReference type="InterPro" id="IPR002545">
    <property type="entry name" value="CheW-lke_dom"/>
</dbReference>
<dbReference type="GO" id="GO:0005829">
    <property type="term" value="C:cytosol"/>
    <property type="evidence" value="ECO:0007669"/>
    <property type="project" value="TreeGrafter"/>
</dbReference>
<dbReference type="EMBL" id="CAEZSR010000179">
    <property type="protein sequence ID" value="CAB4584917.1"/>
    <property type="molecule type" value="Genomic_DNA"/>
</dbReference>
<dbReference type="CDD" id="cd00588">
    <property type="entry name" value="CheW_like"/>
    <property type="match status" value="1"/>
</dbReference>
<dbReference type="SMART" id="SM00260">
    <property type="entry name" value="CheW"/>
    <property type="match status" value="1"/>
</dbReference>
<dbReference type="InterPro" id="IPR039315">
    <property type="entry name" value="CheW"/>
</dbReference>
<feature type="domain" description="CheW-like" evidence="1">
    <location>
        <begin position="8"/>
        <end position="145"/>
    </location>
</feature>
<organism evidence="2">
    <name type="scientific">freshwater metagenome</name>
    <dbReference type="NCBI Taxonomy" id="449393"/>
    <lineage>
        <taxon>unclassified sequences</taxon>
        <taxon>metagenomes</taxon>
        <taxon>ecological metagenomes</taxon>
    </lineage>
</organism>
<dbReference type="Gene3D" id="2.30.30.40">
    <property type="entry name" value="SH3 Domains"/>
    <property type="match status" value="1"/>
</dbReference>
<dbReference type="InterPro" id="IPR036061">
    <property type="entry name" value="CheW-like_dom_sf"/>
</dbReference>
<dbReference type="GO" id="GO:0006935">
    <property type="term" value="P:chemotaxis"/>
    <property type="evidence" value="ECO:0007669"/>
    <property type="project" value="InterPro"/>
</dbReference>
<dbReference type="GO" id="GO:0007165">
    <property type="term" value="P:signal transduction"/>
    <property type="evidence" value="ECO:0007669"/>
    <property type="project" value="InterPro"/>
</dbReference>
<protein>
    <submittedName>
        <fullName evidence="2">Unannotated protein</fullName>
    </submittedName>
</protein>
<sequence length="149" mass="15857">MVSASRRKADLTVARVGQLHIGFRLEAVQEVLMGTSITPVPLADPGCAGLINVRGEIMSVVDLAARLDVEPQPEDGKPPSQVIVRTSRGLVAVTVDRVNDVVHAPAEAHEEVQAQTAEFFSGAYALAGRLVLVLDIDRVVWGNIRDAAA</sequence>
<dbReference type="PANTHER" id="PTHR22617:SF23">
    <property type="entry name" value="CHEMOTAXIS PROTEIN CHEW"/>
    <property type="match status" value="1"/>
</dbReference>
<dbReference type="AlphaFoldDB" id="A0A6J6F9P5"/>
<reference evidence="2" key="1">
    <citation type="submission" date="2020-05" db="EMBL/GenBank/DDBJ databases">
        <authorList>
            <person name="Chiriac C."/>
            <person name="Salcher M."/>
            <person name="Ghai R."/>
            <person name="Kavagutti S V."/>
        </authorList>
    </citation>
    <scope>NUCLEOTIDE SEQUENCE</scope>
</reference>
<dbReference type="Gene3D" id="2.40.50.180">
    <property type="entry name" value="CheA-289, Domain 4"/>
    <property type="match status" value="1"/>
</dbReference>
<proteinExistence type="predicted"/>
<gene>
    <name evidence="2" type="ORF">UFOPK1493_03336</name>
</gene>
<dbReference type="PROSITE" id="PS50851">
    <property type="entry name" value="CHEW"/>
    <property type="match status" value="1"/>
</dbReference>
<accession>A0A6J6F9P5</accession>
<dbReference type="Pfam" id="PF01584">
    <property type="entry name" value="CheW"/>
    <property type="match status" value="1"/>
</dbReference>
<evidence type="ECO:0000313" key="2">
    <source>
        <dbReference type="EMBL" id="CAB4584917.1"/>
    </source>
</evidence>
<dbReference type="SUPFAM" id="SSF50341">
    <property type="entry name" value="CheW-like"/>
    <property type="match status" value="1"/>
</dbReference>